<evidence type="ECO:0000313" key="3">
    <source>
        <dbReference type="Proteomes" id="UP000176815"/>
    </source>
</evidence>
<name>A0A1F4X604_UNCKA</name>
<dbReference type="PROSITE" id="PS50818">
    <property type="entry name" value="INTEIN_C_TER"/>
    <property type="match status" value="1"/>
</dbReference>
<accession>A0A1F4X604</accession>
<feature type="compositionally biased region" description="Basic and acidic residues" evidence="1">
    <location>
        <begin position="133"/>
        <end position="146"/>
    </location>
</feature>
<organism evidence="2 3">
    <name type="scientific">candidate division WWE3 bacterium RIFOXYD1_FULL_39_9</name>
    <dbReference type="NCBI Taxonomy" id="1802649"/>
    <lineage>
        <taxon>Bacteria</taxon>
        <taxon>Katanobacteria</taxon>
    </lineage>
</organism>
<gene>
    <name evidence="2" type="ORF">A2619_03465</name>
</gene>
<feature type="region of interest" description="Disordered" evidence="1">
    <location>
        <begin position="117"/>
        <end position="146"/>
    </location>
</feature>
<proteinExistence type="predicted"/>
<dbReference type="NCBIfam" id="TIGR01443">
    <property type="entry name" value="intein_Cterm"/>
    <property type="match status" value="1"/>
</dbReference>
<comment type="caution">
    <text evidence="2">The sequence shown here is derived from an EMBL/GenBank/DDBJ whole genome shotgun (WGS) entry which is preliminary data.</text>
</comment>
<dbReference type="InterPro" id="IPR030934">
    <property type="entry name" value="Intein_C"/>
</dbReference>
<dbReference type="Gene3D" id="2.170.16.10">
    <property type="entry name" value="Hedgehog/Intein (Hint) domain"/>
    <property type="match status" value="1"/>
</dbReference>
<dbReference type="InterPro" id="IPR036844">
    <property type="entry name" value="Hint_dom_sf"/>
</dbReference>
<evidence type="ECO:0000313" key="2">
    <source>
        <dbReference type="EMBL" id="OGC76981.1"/>
    </source>
</evidence>
<dbReference type="AlphaFoldDB" id="A0A1F4X604"/>
<evidence type="ECO:0000256" key="1">
    <source>
        <dbReference type="SAM" id="MobiDB-lite"/>
    </source>
</evidence>
<protein>
    <submittedName>
        <fullName evidence="2">Uncharacterized protein</fullName>
    </submittedName>
</protein>
<dbReference type="CDD" id="cd00081">
    <property type="entry name" value="Hint"/>
    <property type="match status" value="1"/>
</dbReference>
<reference evidence="2 3" key="1">
    <citation type="journal article" date="2016" name="Nat. Commun.">
        <title>Thousands of microbial genomes shed light on interconnected biogeochemical processes in an aquifer system.</title>
        <authorList>
            <person name="Anantharaman K."/>
            <person name="Brown C.T."/>
            <person name="Hug L.A."/>
            <person name="Sharon I."/>
            <person name="Castelle C.J."/>
            <person name="Probst A.J."/>
            <person name="Thomas B.C."/>
            <person name="Singh A."/>
            <person name="Wilkins M.J."/>
            <person name="Karaoz U."/>
            <person name="Brodie E.L."/>
            <person name="Williams K.H."/>
            <person name="Hubbard S.S."/>
            <person name="Banfield J.F."/>
        </authorList>
    </citation>
    <scope>NUCLEOTIDE SEQUENCE [LARGE SCALE GENOMIC DNA]</scope>
</reference>
<dbReference type="EMBL" id="MEWG01000029">
    <property type="protein sequence ID" value="OGC76981.1"/>
    <property type="molecule type" value="Genomic_DNA"/>
</dbReference>
<dbReference type="SUPFAM" id="SSF51294">
    <property type="entry name" value="Hedgehog/intein (Hint) domain"/>
    <property type="match status" value="1"/>
</dbReference>
<sequence>MKIKKIKSIRRIRKDSATYNIQVADNYNYFANGVLVHNCIDDAHNVLEVESEPKRQKVLAVWDDTLSTRVNDVEVGAYVGVMQRTHSKDLTGHILEKRKDGQIDNLVHVCLPARYEKNHPHPSDTPLNFTDPRTVEGEPLDKGRHPEDSLKQLEGKLTAWGKAGQLQQRPRPKGGQIVQAGKIKIVDNYNHRLVKKMVRYWDKAASEDKSASHSVGLLMASMRDECIDYGFIVLDVVYGQWTSGERDVRMRQTAQMDGIEVEHVVEQEGGSGGKESAQNSIRKVFLGYKCSADHPSGAKDVRLEPFAGQVENNNIAMLSAPWNKKYVEALEECSVGSVTDFGDGSSGAFNWLNGLTGKGKSKVRIGVVG</sequence>
<dbReference type="Proteomes" id="UP000176815">
    <property type="component" value="Unassembled WGS sequence"/>
</dbReference>